<protein>
    <submittedName>
        <fullName evidence="1">Uncharacterized protein</fullName>
    </submittedName>
</protein>
<dbReference type="Proteomes" id="UP000324222">
    <property type="component" value="Unassembled WGS sequence"/>
</dbReference>
<dbReference type="AlphaFoldDB" id="A0A5B7G8F5"/>
<evidence type="ECO:0000313" key="2">
    <source>
        <dbReference type="Proteomes" id="UP000324222"/>
    </source>
</evidence>
<name>A0A5B7G8F5_PORTR</name>
<comment type="caution">
    <text evidence="1">The sequence shown here is derived from an EMBL/GenBank/DDBJ whole genome shotgun (WGS) entry which is preliminary data.</text>
</comment>
<proteinExistence type="predicted"/>
<sequence length="82" mass="9822">MLRRERWLVWMMTRGSADIRLKLQMQSLVRIMPHRKVSFWRLGWEDRVAFQRLHELRLLCGRVMGRGNAGEMGVSGGRWVRI</sequence>
<accession>A0A5B7G8F5</accession>
<keyword evidence="2" id="KW-1185">Reference proteome</keyword>
<dbReference type="EMBL" id="VSRR010011875">
    <property type="protein sequence ID" value="MPC53787.1"/>
    <property type="molecule type" value="Genomic_DNA"/>
</dbReference>
<gene>
    <name evidence="1" type="ORF">E2C01_047687</name>
</gene>
<reference evidence="1 2" key="1">
    <citation type="submission" date="2019-05" db="EMBL/GenBank/DDBJ databases">
        <title>Another draft genome of Portunus trituberculatus and its Hox gene families provides insights of decapod evolution.</title>
        <authorList>
            <person name="Jeong J.-H."/>
            <person name="Song I."/>
            <person name="Kim S."/>
            <person name="Choi T."/>
            <person name="Kim D."/>
            <person name="Ryu S."/>
            <person name="Kim W."/>
        </authorList>
    </citation>
    <scope>NUCLEOTIDE SEQUENCE [LARGE SCALE GENOMIC DNA]</scope>
    <source>
        <tissue evidence="1">Muscle</tissue>
    </source>
</reference>
<organism evidence="1 2">
    <name type="scientific">Portunus trituberculatus</name>
    <name type="common">Swimming crab</name>
    <name type="synonym">Neptunus trituberculatus</name>
    <dbReference type="NCBI Taxonomy" id="210409"/>
    <lineage>
        <taxon>Eukaryota</taxon>
        <taxon>Metazoa</taxon>
        <taxon>Ecdysozoa</taxon>
        <taxon>Arthropoda</taxon>
        <taxon>Crustacea</taxon>
        <taxon>Multicrustacea</taxon>
        <taxon>Malacostraca</taxon>
        <taxon>Eumalacostraca</taxon>
        <taxon>Eucarida</taxon>
        <taxon>Decapoda</taxon>
        <taxon>Pleocyemata</taxon>
        <taxon>Brachyura</taxon>
        <taxon>Eubrachyura</taxon>
        <taxon>Portunoidea</taxon>
        <taxon>Portunidae</taxon>
        <taxon>Portuninae</taxon>
        <taxon>Portunus</taxon>
    </lineage>
</organism>
<evidence type="ECO:0000313" key="1">
    <source>
        <dbReference type="EMBL" id="MPC53787.1"/>
    </source>
</evidence>